<proteinExistence type="predicted"/>
<organism evidence="2 3">
    <name type="scientific">Microbacterium gilvum</name>
    <dbReference type="NCBI Taxonomy" id="1336204"/>
    <lineage>
        <taxon>Bacteria</taxon>
        <taxon>Bacillati</taxon>
        <taxon>Actinomycetota</taxon>
        <taxon>Actinomycetes</taxon>
        <taxon>Micrococcales</taxon>
        <taxon>Microbacteriaceae</taxon>
        <taxon>Microbacterium</taxon>
    </lineage>
</organism>
<evidence type="ECO:0000313" key="2">
    <source>
        <dbReference type="EMBL" id="GAA4766837.1"/>
    </source>
</evidence>
<reference evidence="3" key="1">
    <citation type="journal article" date="2019" name="Int. J. Syst. Evol. Microbiol.">
        <title>The Global Catalogue of Microorganisms (GCM) 10K type strain sequencing project: providing services to taxonomists for standard genome sequencing and annotation.</title>
        <authorList>
            <consortium name="The Broad Institute Genomics Platform"/>
            <consortium name="The Broad Institute Genome Sequencing Center for Infectious Disease"/>
            <person name="Wu L."/>
            <person name="Ma J."/>
        </authorList>
    </citation>
    <scope>NUCLEOTIDE SEQUENCE [LARGE SCALE GENOMIC DNA]</scope>
    <source>
        <strain evidence="3">JCM 18537</strain>
    </source>
</reference>
<evidence type="ECO:0000256" key="1">
    <source>
        <dbReference type="SAM" id="MobiDB-lite"/>
    </source>
</evidence>
<keyword evidence="3" id="KW-1185">Reference proteome</keyword>
<comment type="caution">
    <text evidence="2">The sequence shown here is derived from an EMBL/GenBank/DDBJ whole genome shotgun (WGS) entry which is preliminary data.</text>
</comment>
<feature type="compositionally biased region" description="Polar residues" evidence="1">
    <location>
        <begin position="7"/>
        <end position="24"/>
    </location>
</feature>
<protein>
    <submittedName>
        <fullName evidence="2">Uncharacterized protein</fullName>
    </submittedName>
</protein>
<gene>
    <name evidence="2" type="ORF">GCM10023351_07720</name>
</gene>
<dbReference type="EMBL" id="BAABKO010000001">
    <property type="protein sequence ID" value="GAA4766837.1"/>
    <property type="molecule type" value="Genomic_DNA"/>
</dbReference>
<evidence type="ECO:0000313" key="3">
    <source>
        <dbReference type="Proteomes" id="UP001501645"/>
    </source>
</evidence>
<accession>A0ABP8ZUX5</accession>
<dbReference type="Proteomes" id="UP001501645">
    <property type="component" value="Unassembled WGS sequence"/>
</dbReference>
<feature type="region of interest" description="Disordered" evidence="1">
    <location>
        <begin position="1"/>
        <end position="24"/>
    </location>
</feature>
<name>A0ABP8ZUX5_9MICO</name>
<sequence length="59" mass="6373">MLAKPETLSQEQQVEQASFRDSSNVLESLDGDLIPRCGMGPDRGVVDALNEGGEMHARS</sequence>